<dbReference type="AlphaFoldDB" id="A0A9P6VPB9"/>
<keyword evidence="1" id="KW-0472">Membrane</keyword>
<feature type="transmembrane region" description="Helical" evidence="1">
    <location>
        <begin position="12"/>
        <end position="36"/>
    </location>
</feature>
<keyword evidence="1" id="KW-0812">Transmembrane</keyword>
<protein>
    <submittedName>
        <fullName evidence="2">Uncharacterized protein</fullName>
    </submittedName>
</protein>
<comment type="caution">
    <text evidence="2">The sequence shown here is derived from an EMBL/GenBank/DDBJ whole genome shotgun (WGS) entry which is preliminary data.</text>
</comment>
<gene>
    <name evidence="2" type="ORF">D0Z07_2001</name>
</gene>
<keyword evidence="1" id="KW-1133">Transmembrane helix</keyword>
<name>A0A9P6VPB9_9HELO</name>
<feature type="transmembrane region" description="Helical" evidence="1">
    <location>
        <begin position="513"/>
        <end position="534"/>
    </location>
</feature>
<dbReference type="PANTHER" id="PTHR35041">
    <property type="entry name" value="MEDIATOR OF RNA POLYMERASE II TRANSCRIPTION SUBUNIT 1"/>
    <property type="match status" value="1"/>
</dbReference>
<dbReference type="Proteomes" id="UP000785200">
    <property type="component" value="Unassembled WGS sequence"/>
</dbReference>
<reference evidence="2" key="1">
    <citation type="submission" date="2019-07" db="EMBL/GenBank/DDBJ databases">
        <title>Hyphodiscus hymeniophilus genome sequencing and assembly.</title>
        <authorList>
            <person name="Kramer G."/>
            <person name="Nodwell J."/>
        </authorList>
    </citation>
    <scope>NUCLEOTIDE SEQUENCE</scope>
    <source>
        <strain evidence="2">ATCC 34498</strain>
    </source>
</reference>
<evidence type="ECO:0000313" key="2">
    <source>
        <dbReference type="EMBL" id="KAG0651198.1"/>
    </source>
</evidence>
<dbReference type="OrthoDB" id="5322539at2759"/>
<organism evidence="2 3">
    <name type="scientific">Hyphodiscus hymeniophilus</name>
    <dbReference type="NCBI Taxonomy" id="353542"/>
    <lineage>
        <taxon>Eukaryota</taxon>
        <taxon>Fungi</taxon>
        <taxon>Dikarya</taxon>
        <taxon>Ascomycota</taxon>
        <taxon>Pezizomycotina</taxon>
        <taxon>Leotiomycetes</taxon>
        <taxon>Helotiales</taxon>
        <taxon>Hyphodiscaceae</taxon>
        <taxon>Hyphodiscus</taxon>
    </lineage>
</organism>
<keyword evidence="3" id="KW-1185">Reference proteome</keyword>
<dbReference type="EMBL" id="VNKQ01000004">
    <property type="protein sequence ID" value="KAG0651198.1"/>
    <property type="molecule type" value="Genomic_DNA"/>
</dbReference>
<dbReference type="PANTHER" id="PTHR35041:SF6">
    <property type="entry name" value="FORMYLMETHIONINE DEFORMYLASE-LIKE PROTEIN-RELATED"/>
    <property type="match status" value="1"/>
</dbReference>
<feature type="transmembrane region" description="Helical" evidence="1">
    <location>
        <begin position="105"/>
        <end position="128"/>
    </location>
</feature>
<proteinExistence type="predicted"/>
<accession>A0A9P6VPB9</accession>
<sequence>MGDWMADTSFDAVLLCACCFVAFAIAVLHLVLFRYLDGKEADGPNEVAPQSYISTASNILSNVFGFFLRAALAVAFIQYLWHLLRIQTMRVSTIELLFSIRSNPLILFRPAALRATPLLFALSIIMWASQIVTSFPPGAITVITTQKTSFGMVVVPSFNASFVSPPVLQLHGPQLTKNDDLLLRLAFPVLVQGDAFAMQSPCGVNCSYVTEFEGPWFECVNSTTSFFNQSGVFPIYEGTWDDPQIPSQSRSFYNGTFSNANFNSSTLAPIAYNNDNQTVLIAQTNLSCLPARARFTVNNTWTNNVLQRRVSTEMISRLVNLDPLSHDGEVTVPGFCSTTSFGLGTAPAIWSDYALSFYRDLNHISIISAMMNYLVGSVIASDNVVTDPSAIINAPADVLNTPLNVANNDTSRNGSEWSYVEWSQPVTSDTSGECVGINETFIANTRFNTAFGQFSPSAPANPLLNITQDSLNEQLFNLTLSMMMAFGTWQTTANATILHTVNVYSFSRPLNLILPYFISLLLTIPFILIGGLALHKNGVSAVDGGFMQIIATSTGSAILDKAAAGGCLGGDESIPQELKDLEIRFGEIMDREAPGRIKRAGFGVDSEITALKRGDDYGITKWL</sequence>
<feature type="transmembrane region" description="Helical" evidence="1">
    <location>
        <begin position="59"/>
        <end position="84"/>
    </location>
</feature>
<evidence type="ECO:0000256" key="1">
    <source>
        <dbReference type="SAM" id="Phobius"/>
    </source>
</evidence>
<evidence type="ECO:0000313" key="3">
    <source>
        <dbReference type="Proteomes" id="UP000785200"/>
    </source>
</evidence>